<dbReference type="InterPro" id="IPR025852">
    <property type="entry name" value="SM_dom_ATX"/>
</dbReference>
<dbReference type="GO" id="GO:0003729">
    <property type="term" value="F:mRNA binding"/>
    <property type="evidence" value="ECO:0007669"/>
    <property type="project" value="TreeGrafter"/>
</dbReference>
<dbReference type="AlphaFoldDB" id="A0A4U5PCR5"/>
<proteinExistence type="inferred from homology"/>
<feature type="region of interest" description="Disordered" evidence="2">
    <location>
        <begin position="720"/>
        <end position="772"/>
    </location>
</feature>
<protein>
    <recommendedName>
        <fullName evidence="3">LsmAD domain-containing protein</fullName>
    </recommendedName>
</protein>
<feature type="compositionally biased region" description="Low complexity" evidence="2">
    <location>
        <begin position="647"/>
        <end position="667"/>
    </location>
</feature>
<dbReference type="OrthoDB" id="2275718at2759"/>
<evidence type="ECO:0000313" key="4">
    <source>
        <dbReference type="EMBL" id="TKR94207.1"/>
    </source>
</evidence>
<dbReference type="PANTHER" id="PTHR12854:SF7">
    <property type="entry name" value="ATAXIN-2 HOMOLOG"/>
    <property type="match status" value="1"/>
</dbReference>
<dbReference type="EMBL" id="AZBU02000002">
    <property type="protein sequence ID" value="TKR94207.1"/>
    <property type="molecule type" value="Genomic_DNA"/>
</dbReference>
<feature type="compositionally biased region" description="Polar residues" evidence="2">
    <location>
        <begin position="309"/>
        <end position="328"/>
    </location>
</feature>
<keyword evidence="5" id="KW-1185">Reference proteome</keyword>
<sequence length="772" mass="84415">MPQRSSASALKYVTGNAFTLNTVHDMIGREVLLETNKGDRYEGIFAAYGKDREVGLQSAYKLPKDGEPERLLPLRSETQKIIFPSTEYVTISLVMNDDKRMREFAIDADYHDRKIEANGGQLDDFEEWHDDDHGNGELGGDIEEISSCNGGWAVQDMFKQNGSLVKSDFLDDLSQYTTVEVGQVSDEARERAEQIAQDIESNAGSRRMQLLENDDEERDLDKATEFENNIKDYIPCGRRPNRGMRGNVPPAQRGGPSMRGNRGGGQYNNNMQNFSNASHSQQYGGNRGEFQNRQGNPNASRYGGDRQRNGSMSSSDEPWKQQNPSASQRRPVEPTPVGSYSAVVAAGRKQSSPVVSNDVRMSSGNAPPSRIVETGAAVAEKAQAGVDRYCGDHSTHNNRRTDDLKNWGSDFYKSYVAVDDQNQNAPSSAHQRTGNARQSGPLHCGKNPQGKPSSDDAPTHPENKPEPKKLKVEPVVAQKDPEKPKIAEEAEAAEVAVPATNDVSSEPATEGPAAKSEEPVKNNTESKFKFNPNAASFVPKFQPPQPAVPPTTVISAPNVMPMVQMPMMPGQIPPQMVVNYGGHQVQNYQMMYPTSGQIFTVPSQFMPPQSQPQQSGTHTPNGSQTGIPSGTPSVPSGPPQAYTQYPQGMSQQQMYSAQQQAQQQPPTSTVVMPMVPMVPMMPGGGPPPHMMVMNYGGPHQGQNHQMMYPGGHQIFTVQSSYMQPQSQPQQSGTQTPNGSQTGMPSGGQSVQSGPVYGQYQQGMQQQPMYSHH</sequence>
<dbReference type="GO" id="GO:0034063">
    <property type="term" value="P:stress granule assembly"/>
    <property type="evidence" value="ECO:0007669"/>
    <property type="project" value="TreeGrafter"/>
</dbReference>
<organism evidence="4 5">
    <name type="scientific">Steinernema carpocapsae</name>
    <name type="common">Entomopathogenic nematode</name>
    <dbReference type="NCBI Taxonomy" id="34508"/>
    <lineage>
        <taxon>Eukaryota</taxon>
        <taxon>Metazoa</taxon>
        <taxon>Ecdysozoa</taxon>
        <taxon>Nematoda</taxon>
        <taxon>Chromadorea</taxon>
        <taxon>Rhabditida</taxon>
        <taxon>Tylenchina</taxon>
        <taxon>Panagrolaimomorpha</taxon>
        <taxon>Strongyloidoidea</taxon>
        <taxon>Steinernematidae</taxon>
        <taxon>Steinernema</taxon>
    </lineage>
</organism>
<evidence type="ECO:0000313" key="5">
    <source>
        <dbReference type="Proteomes" id="UP000298663"/>
    </source>
</evidence>
<feature type="compositionally biased region" description="Basic and acidic residues" evidence="2">
    <location>
        <begin position="479"/>
        <end position="488"/>
    </location>
</feature>
<feature type="region of interest" description="Disordered" evidence="2">
    <location>
        <begin position="232"/>
        <end position="369"/>
    </location>
</feature>
<feature type="domain" description="LsmAD" evidence="3">
    <location>
        <begin position="165"/>
        <end position="219"/>
    </location>
</feature>
<feature type="compositionally biased region" description="Polar residues" evidence="2">
    <location>
        <begin position="616"/>
        <end position="625"/>
    </location>
</feature>
<dbReference type="InterPro" id="IPR045117">
    <property type="entry name" value="ATXN2-like"/>
</dbReference>
<accession>A0A4U5PCR5</accession>
<evidence type="ECO:0000256" key="1">
    <source>
        <dbReference type="ARBA" id="ARBA00007503"/>
    </source>
</evidence>
<gene>
    <name evidence="4" type="ORF">L596_008520</name>
</gene>
<dbReference type="GO" id="GO:0010494">
    <property type="term" value="C:cytoplasmic stress granule"/>
    <property type="evidence" value="ECO:0007669"/>
    <property type="project" value="TreeGrafter"/>
</dbReference>
<feature type="compositionally biased region" description="Low complexity" evidence="2">
    <location>
        <begin position="602"/>
        <end position="615"/>
    </location>
</feature>
<dbReference type="Pfam" id="PF14438">
    <property type="entry name" value="SM-ATX"/>
    <property type="match status" value="1"/>
</dbReference>
<dbReference type="STRING" id="34508.A0A4U5PCR5"/>
<feature type="region of interest" description="Disordered" evidence="2">
    <location>
        <begin position="599"/>
        <end position="667"/>
    </location>
</feature>
<evidence type="ECO:0000256" key="2">
    <source>
        <dbReference type="SAM" id="MobiDB-lite"/>
    </source>
</evidence>
<feature type="compositionally biased region" description="Low complexity" evidence="2">
    <location>
        <begin position="753"/>
        <end position="772"/>
    </location>
</feature>
<feature type="compositionally biased region" description="Polar residues" evidence="2">
    <location>
        <begin position="349"/>
        <end position="366"/>
    </location>
</feature>
<name>A0A4U5PCR5_STECR</name>
<evidence type="ECO:0000259" key="3">
    <source>
        <dbReference type="SMART" id="SM01272"/>
    </source>
</evidence>
<dbReference type="PANTHER" id="PTHR12854">
    <property type="entry name" value="ATAXIN 2-RELATED"/>
    <property type="match status" value="1"/>
</dbReference>
<feature type="compositionally biased region" description="Polar residues" evidence="2">
    <location>
        <begin position="737"/>
        <end position="752"/>
    </location>
</feature>
<feature type="region of interest" description="Disordered" evidence="2">
    <location>
        <begin position="420"/>
        <end position="526"/>
    </location>
</feature>
<reference evidence="4 5" key="2">
    <citation type="journal article" date="2019" name="G3 (Bethesda)">
        <title>Hybrid Assembly of the Genome of the Entomopathogenic Nematode Steinernema carpocapsae Identifies the X-Chromosome.</title>
        <authorList>
            <person name="Serra L."/>
            <person name="Macchietto M."/>
            <person name="Macias-Munoz A."/>
            <person name="McGill C.J."/>
            <person name="Rodriguez I.M."/>
            <person name="Rodriguez B."/>
            <person name="Murad R."/>
            <person name="Mortazavi A."/>
        </authorList>
    </citation>
    <scope>NUCLEOTIDE SEQUENCE [LARGE SCALE GENOMIC DNA]</scope>
    <source>
        <strain evidence="4 5">ALL</strain>
    </source>
</reference>
<dbReference type="Proteomes" id="UP000298663">
    <property type="component" value="Unassembled WGS sequence"/>
</dbReference>
<feature type="compositionally biased region" description="Low complexity" evidence="2">
    <location>
        <begin position="720"/>
        <end position="736"/>
    </location>
</feature>
<feature type="compositionally biased region" description="Basic and acidic residues" evidence="2">
    <location>
        <begin position="515"/>
        <end position="526"/>
    </location>
</feature>
<feature type="compositionally biased region" description="Polar residues" evidence="2">
    <location>
        <begin position="274"/>
        <end position="299"/>
    </location>
</feature>
<reference evidence="4 5" key="1">
    <citation type="journal article" date="2015" name="Genome Biol.">
        <title>Comparative genomics of Steinernema reveals deeply conserved gene regulatory networks.</title>
        <authorList>
            <person name="Dillman A.R."/>
            <person name="Macchietto M."/>
            <person name="Porter C.F."/>
            <person name="Rogers A."/>
            <person name="Williams B."/>
            <person name="Antoshechkin I."/>
            <person name="Lee M.M."/>
            <person name="Goodwin Z."/>
            <person name="Lu X."/>
            <person name="Lewis E.E."/>
            <person name="Goodrich-Blair H."/>
            <person name="Stock S.P."/>
            <person name="Adams B.J."/>
            <person name="Sternberg P.W."/>
            <person name="Mortazavi A."/>
        </authorList>
    </citation>
    <scope>NUCLEOTIDE SEQUENCE [LARGE SCALE GENOMIC DNA]</scope>
    <source>
        <strain evidence="4 5">ALL</strain>
    </source>
</reference>
<dbReference type="SMART" id="SM01272">
    <property type="entry name" value="LsmAD"/>
    <property type="match status" value="1"/>
</dbReference>
<feature type="compositionally biased region" description="Basic and acidic residues" evidence="2">
    <location>
        <begin position="453"/>
        <end position="472"/>
    </location>
</feature>
<comment type="caution">
    <text evidence="4">The sequence shown here is derived from an EMBL/GenBank/DDBJ whole genome shotgun (WGS) entry which is preliminary data.</text>
</comment>
<comment type="similarity">
    <text evidence="1">Belongs to the ataxin-2 family.</text>
</comment>
<dbReference type="InterPro" id="IPR009604">
    <property type="entry name" value="LsmAD_domain"/>
</dbReference>
<feature type="compositionally biased region" description="Polar residues" evidence="2">
    <location>
        <begin position="420"/>
        <end position="438"/>
    </location>
</feature>